<protein>
    <submittedName>
        <fullName evidence="6">Patatin-like phospholipase family protein</fullName>
    </submittedName>
</protein>
<evidence type="ECO:0000256" key="1">
    <source>
        <dbReference type="ARBA" id="ARBA00022801"/>
    </source>
</evidence>
<dbReference type="Pfam" id="PF01734">
    <property type="entry name" value="Patatin"/>
    <property type="match status" value="1"/>
</dbReference>
<evidence type="ECO:0000256" key="4">
    <source>
        <dbReference type="PROSITE-ProRule" id="PRU01161"/>
    </source>
</evidence>
<dbReference type="GO" id="GO:0016787">
    <property type="term" value="F:hydrolase activity"/>
    <property type="evidence" value="ECO:0007669"/>
    <property type="project" value="UniProtKB-UniRule"/>
</dbReference>
<keyword evidence="1 4" id="KW-0378">Hydrolase</keyword>
<keyword evidence="3 4" id="KW-0443">Lipid metabolism</keyword>
<dbReference type="SUPFAM" id="SSF52151">
    <property type="entry name" value="FabD/lysophospholipase-like"/>
    <property type="match status" value="1"/>
</dbReference>
<organism evidence="6 7">
    <name type="scientific">Dasania phycosphaerae</name>
    <dbReference type="NCBI Taxonomy" id="2950436"/>
    <lineage>
        <taxon>Bacteria</taxon>
        <taxon>Pseudomonadati</taxon>
        <taxon>Pseudomonadota</taxon>
        <taxon>Gammaproteobacteria</taxon>
        <taxon>Cellvibrionales</taxon>
        <taxon>Spongiibacteraceae</taxon>
        <taxon>Dasania</taxon>
    </lineage>
</organism>
<dbReference type="InterPro" id="IPR002641">
    <property type="entry name" value="PNPLA_dom"/>
</dbReference>
<name>A0A9J6RII6_9GAMM</name>
<dbReference type="EMBL" id="JAPTGG010000002">
    <property type="protein sequence ID" value="MCZ0864244.1"/>
    <property type="molecule type" value="Genomic_DNA"/>
</dbReference>
<dbReference type="PANTHER" id="PTHR14226:SF57">
    <property type="entry name" value="BLR7027 PROTEIN"/>
    <property type="match status" value="1"/>
</dbReference>
<comment type="caution">
    <text evidence="4">Lacks conserved residue(s) required for the propagation of feature annotation.</text>
</comment>
<comment type="caution">
    <text evidence="6">The sequence shown here is derived from an EMBL/GenBank/DDBJ whole genome shotgun (WGS) entry which is preliminary data.</text>
</comment>
<feature type="short sequence motif" description="DGA/G" evidence="4">
    <location>
        <begin position="213"/>
        <end position="215"/>
    </location>
</feature>
<gene>
    <name evidence="6" type="ORF">O0V09_03470</name>
</gene>
<evidence type="ECO:0000313" key="7">
    <source>
        <dbReference type="Proteomes" id="UP001069090"/>
    </source>
</evidence>
<dbReference type="InterPro" id="IPR050301">
    <property type="entry name" value="NTE"/>
</dbReference>
<feature type="active site" description="Nucleophile" evidence="4">
    <location>
        <position position="51"/>
    </location>
</feature>
<accession>A0A9J6RII6</accession>
<feature type="short sequence motif" description="GXSXG" evidence="4">
    <location>
        <begin position="49"/>
        <end position="53"/>
    </location>
</feature>
<reference evidence="6 7" key="1">
    <citation type="submission" date="2022-12" db="EMBL/GenBank/DDBJ databases">
        <title>Dasania phycosphaerae sp. nov., isolated from particulate material of the south coast of Korea.</title>
        <authorList>
            <person name="Jiang Y."/>
        </authorList>
    </citation>
    <scope>NUCLEOTIDE SEQUENCE [LARGE SCALE GENOMIC DNA]</scope>
    <source>
        <strain evidence="6 7">GY-19</strain>
    </source>
</reference>
<dbReference type="GO" id="GO:0016042">
    <property type="term" value="P:lipid catabolic process"/>
    <property type="evidence" value="ECO:0007669"/>
    <property type="project" value="UniProtKB-UniRule"/>
</dbReference>
<dbReference type="InterPro" id="IPR016035">
    <property type="entry name" value="Acyl_Trfase/lysoPLipase"/>
</dbReference>
<proteinExistence type="predicted"/>
<evidence type="ECO:0000259" key="5">
    <source>
        <dbReference type="PROSITE" id="PS51635"/>
    </source>
</evidence>
<sequence length="384" mass="42129">MPKSINTKQTALLMPGGGARAAYQVGVIKALATIIPTSQSRDPFPILCGTSAGALNAIGLASRTDGFVNASAWLENLWLELSHQHVYRSDLIGLSFNAWRLALSLFNAGIAVGRPVALLDNAPLRKLLKRKINFAGISENIHQGNITAACVTAMNYTEGSSDSFFQGGPANCEWQRWRRQGIPTPLQLPHLLASSAIPTIFPPQRIRRNYYGDGALRQMNPISPALHLGADKILIISANGHKKIYDKPPRRVHSPAFGQVLGHLLNSAFVDSLENDIENLETINRLVDNCSDARGHSPEHKLRKVRSFVISPSQDIDAMATEHINELPATVRFFLKMSGSGRNDGGVNIASYLLFTEQFSRDLIKMGFKDTLDQADKVLNFLND</sequence>
<dbReference type="RefSeq" id="WP_258330398.1">
    <property type="nucleotide sequence ID" value="NZ_JAPTGG010000002.1"/>
</dbReference>
<evidence type="ECO:0000313" key="6">
    <source>
        <dbReference type="EMBL" id="MCZ0864244.1"/>
    </source>
</evidence>
<evidence type="ECO:0000256" key="2">
    <source>
        <dbReference type="ARBA" id="ARBA00022963"/>
    </source>
</evidence>
<dbReference type="PROSITE" id="PS51635">
    <property type="entry name" value="PNPLA"/>
    <property type="match status" value="1"/>
</dbReference>
<keyword evidence="7" id="KW-1185">Reference proteome</keyword>
<keyword evidence="2 4" id="KW-0442">Lipid degradation</keyword>
<dbReference type="PANTHER" id="PTHR14226">
    <property type="entry name" value="NEUROPATHY TARGET ESTERASE/SWISS CHEESE D.MELANOGASTER"/>
    <property type="match status" value="1"/>
</dbReference>
<feature type="domain" description="PNPLA" evidence="5">
    <location>
        <begin position="12"/>
        <end position="226"/>
    </location>
</feature>
<dbReference type="AlphaFoldDB" id="A0A9J6RII6"/>
<evidence type="ECO:0000256" key="3">
    <source>
        <dbReference type="ARBA" id="ARBA00023098"/>
    </source>
</evidence>
<feature type="active site" description="Proton acceptor" evidence="4">
    <location>
        <position position="213"/>
    </location>
</feature>
<dbReference type="Gene3D" id="3.40.1090.10">
    <property type="entry name" value="Cytosolic phospholipase A2 catalytic domain"/>
    <property type="match status" value="1"/>
</dbReference>
<dbReference type="Proteomes" id="UP001069090">
    <property type="component" value="Unassembled WGS sequence"/>
</dbReference>